<dbReference type="NCBIfam" id="TIGR04342">
    <property type="entry name" value="EXLDI"/>
    <property type="match status" value="1"/>
</dbReference>
<evidence type="ECO:0008006" key="3">
    <source>
        <dbReference type="Google" id="ProtNLM"/>
    </source>
</evidence>
<dbReference type="RefSeq" id="WP_006145335.1">
    <property type="nucleotide sequence ID" value="NZ_GL732463.1"/>
</dbReference>
<gene>
    <name evidence="1" type="ORF">HMPREF9180_0580</name>
</gene>
<dbReference type="eggNOG" id="ENOG502ZJ4H">
    <property type="taxonomic scope" value="Bacteria"/>
</dbReference>
<keyword evidence="2" id="KW-1185">Reference proteome</keyword>
<dbReference type="OrthoDB" id="9789475at2"/>
<reference evidence="1 2" key="1">
    <citation type="submission" date="2010-12" db="EMBL/GenBank/DDBJ databases">
        <authorList>
            <person name="Muzny D."/>
            <person name="Qin X."/>
            <person name="Deng J."/>
            <person name="Jiang H."/>
            <person name="Liu Y."/>
            <person name="Qu J."/>
            <person name="Song X.-Z."/>
            <person name="Zhang L."/>
            <person name="Thornton R."/>
            <person name="Coyle M."/>
            <person name="Francisco L."/>
            <person name="Jackson L."/>
            <person name="Javaid M."/>
            <person name="Korchina V."/>
            <person name="Kovar C."/>
            <person name="Mata R."/>
            <person name="Mathew T."/>
            <person name="Ngo R."/>
            <person name="Nguyen L."/>
            <person name="Nguyen N."/>
            <person name="Okwuonu G."/>
            <person name="Ongeri F."/>
            <person name="Pham C."/>
            <person name="Simmons D."/>
            <person name="Wilczek-Boney K."/>
            <person name="Hale W."/>
            <person name="Jakkamsetti A."/>
            <person name="Pham P."/>
            <person name="Ruth R."/>
            <person name="San Lucas F."/>
            <person name="Warren J."/>
            <person name="Zhang J."/>
            <person name="Zhao Z."/>
            <person name="Zhou C."/>
            <person name="Zhu D."/>
            <person name="Lee S."/>
            <person name="Bess C."/>
            <person name="Blankenburg K."/>
            <person name="Forbes L."/>
            <person name="Fu Q."/>
            <person name="Gubbala S."/>
            <person name="Hirani K."/>
            <person name="Jayaseelan J.C."/>
            <person name="Lara F."/>
            <person name="Munidasa M."/>
            <person name="Palculict T."/>
            <person name="Patil S."/>
            <person name="Pu L.-L."/>
            <person name="Saada N."/>
            <person name="Tang L."/>
            <person name="Weissenberger G."/>
            <person name="Zhu Y."/>
            <person name="Hemphill L."/>
            <person name="Shang Y."/>
            <person name="Youmans B."/>
            <person name="Ayvaz T."/>
            <person name="Ross M."/>
            <person name="Santibanez J."/>
            <person name="Aqrawi P."/>
            <person name="Gross S."/>
            <person name="Joshi V."/>
            <person name="Fowler G."/>
            <person name="Nazareth L."/>
            <person name="Reid J."/>
            <person name="Worley K."/>
            <person name="Petrosino J."/>
            <person name="Highlander S."/>
            <person name="Gibbs R."/>
        </authorList>
    </citation>
    <scope>NUCLEOTIDE SEQUENCE [LARGE SCALE GENOMIC DNA]</scope>
    <source>
        <strain evidence="1 2">ATCC 700780</strain>
    </source>
</reference>
<sequence>MDYEVIKLNVSNDKIREYKQFEGLKLYSTIIKSQDERTLINKRIYVTKKNNYVYYERTDTNWNFWSNPKNHQSSFVPVEENHHILFEVASDLSAFSKYLGEELIQKIQTKQQNGEIKLAKLCR</sequence>
<evidence type="ECO:0000313" key="1">
    <source>
        <dbReference type="EMBL" id="EFX40827.1"/>
    </source>
</evidence>
<accession>E8KAS5</accession>
<dbReference type="Proteomes" id="UP000010304">
    <property type="component" value="Unassembled WGS sequence"/>
</dbReference>
<dbReference type="HOGENOM" id="CLU_165130_0_0_9"/>
<organism evidence="1 2">
    <name type="scientific">Streptococcus peroris ATCC 700780</name>
    <dbReference type="NCBI Taxonomy" id="888746"/>
    <lineage>
        <taxon>Bacteria</taxon>
        <taxon>Bacillati</taxon>
        <taxon>Bacillota</taxon>
        <taxon>Bacilli</taxon>
        <taxon>Lactobacillales</taxon>
        <taxon>Streptococcaceae</taxon>
        <taxon>Streptococcus</taxon>
    </lineage>
</organism>
<proteinExistence type="predicted"/>
<name>E8KAS5_9STRE</name>
<comment type="caution">
    <text evidence="1">The sequence shown here is derived from an EMBL/GenBank/DDBJ whole genome shotgun (WGS) entry which is preliminary data.</text>
</comment>
<dbReference type="EMBL" id="AEVF01000006">
    <property type="protein sequence ID" value="EFX40827.1"/>
    <property type="molecule type" value="Genomic_DNA"/>
</dbReference>
<dbReference type="AlphaFoldDB" id="E8KAS5"/>
<protein>
    <recommendedName>
        <fullName evidence="3">EXLDI protein</fullName>
    </recommendedName>
</protein>
<dbReference type="InterPro" id="IPR027580">
    <property type="entry name" value="EXLDI"/>
</dbReference>
<evidence type="ECO:0000313" key="2">
    <source>
        <dbReference type="Proteomes" id="UP000010304"/>
    </source>
</evidence>